<evidence type="ECO:0000256" key="1">
    <source>
        <dbReference type="SAM" id="MobiDB-lite"/>
    </source>
</evidence>
<keyword evidence="3" id="KW-1185">Reference proteome</keyword>
<organism evidence="2 3">
    <name type="scientific">Naegleria lovaniensis</name>
    <name type="common">Amoeba</name>
    <dbReference type="NCBI Taxonomy" id="51637"/>
    <lineage>
        <taxon>Eukaryota</taxon>
        <taxon>Discoba</taxon>
        <taxon>Heterolobosea</taxon>
        <taxon>Tetramitia</taxon>
        <taxon>Eutetramitia</taxon>
        <taxon>Vahlkampfiidae</taxon>
        <taxon>Naegleria</taxon>
    </lineage>
</organism>
<dbReference type="AlphaFoldDB" id="A0AA88KDD1"/>
<protein>
    <submittedName>
        <fullName evidence="2">Uncharacterized protein</fullName>
    </submittedName>
</protein>
<sequence length="117" mass="12694">MVSSHSESVVNPTTHGSLQQQTLPVDLSSLQDLISFSTPILVDQQVLPFQTATTLTPPIQQVVSNINVQQSLPLDTNTLQDLNSLLMLNCMNNGSATSNDDSSPLLNIPSSNMFFHE</sequence>
<evidence type="ECO:0000313" key="2">
    <source>
        <dbReference type="EMBL" id="KAG2372829.1"/>
    </source>
</evidence>
<feature type="region of interest" description="Disordered" evidence="1">
    <location>
        <begin position="1"/>
        <end position="20"/>
    </location>
</feature>
<dbReference type="Proteomes" id="UP000816034">
    <property type="component" value="Unassembled WGS sequence"/>
</dbReference>
<comment type="caution">
    <text evidence="2">The sequence shown here is derived from an EMBL/GenBank/DDBJ whole genome shotgun (WGS) entry which is preliminary data.</text>
</comment>
<evidence type="ECO:0000313" key="3">
    <source>
        <dbReference type="Proteomes" id="UP000816034"/>
    </source>
</evidence>
<gene>
    <name evidence="2" type="ORF">C9374_013109</name>
</gene>
<dbReference type="GeneID" id="68105562"/>
<reference evidence="2 3" key="1">
    <citation type="journal article" date="2018" name="BMC Genomics">
        <title>The genome of Naegleria lovaniensis, the basis for a comparative approach to unravel pathogenicity factors of the human pathogenic amoeba N. fowleri.</title>
        <authorList>
            <person name="Liechti N."/>
            <person name="Schurch N."/>
            <person name="Bruggmann R."/>
            <person name="Wittwer M."/>
        </authorList>
    </citation>
    <scope>NUCLEOTIDE SEQUENCE [LARGE SCALE GENOMIC DNA]</scope>
    <source>
        <strain evidence="2 3">ATCC 30569</strain>
    </source>
</reference>
<accession>A0AA88KDD1</accession>
<dbReference type="EMBL" id="PYSW02000066">
    <property type="protein sequence ID" value="KAG2372829.1"/>
    <property type="molecule type" value="Genomic_DNA"/>
</dbReference>
<proteinExistence type="predicted"/>
<dbReference type="RefSeq" id="XP_044542004.1">
    <property type="nucleotide sequence ID" value="XM_044688950.1"/>
</dbReference>
<name>A0AA88KDD1_NAELO</name>